<dbReference type="AlphaFoldDB" id="A0AAD1M3L2"/>
<reference evidence="2 3" key="1">
    <citation type="submission" date="2019-12" db="EMBL/GenBank/DDBJ databases">
        <title>Complete genome sequence of Mycolicibacterium xenopi str. JCM15661T.</title>
        <authorList>
            <person name="Yoshida M."/>
            <person name="Fukano H."/>
            <person name="Asakura T."/>
            <person name="Hoshino Y."/>
        </authorList>
    </citation>
    <scope>NUCLEOTIDE SEQUENCE [LARGE SCALE GENOMIC DNA]</scope>
    <source>
        <strain evidence="2 3">JCM 15661T</strain>
    </source>
</reference>
<accession>A0AAD1M3L2</accession>
<dbReference type="Pfam" id="PF11255">
    <property type="entry name" value="DUF3054"/>
    <property type="match status" value="1"/>
</dbReference>
<sequence length="128" mass="13015">MVRAGWLGVDVLCVLLFCALGRRSHDEGLSAAGVVTTAWPFLSGTVVGWLVSAGWRRPAALVPTGVAVWLCTVGVGMLLRKATGSSVALGFVAVAGSLTAALLLGWRAAVAATLQGRRGASKGRDGAN</sequence>
<evidence type="ECO:0000313" key="2">
    <source>
        <dbReference type="EMBL" id="BBU24625.1"/>
    </source>
</evidence>
<keyword evidence="1" id="KW-0812">Transmembrane</keyword>
<dbReference type="RefSeq" id="WP_161552133.1">
    <property type="nucleotide sequence ID" value="NZ_AP022314.1"/>
</dbReference>
<gene>
    <name evidence="2" type="ORF">MYXE_44150</name>
</gene>
<proteinExistence type="predicted"/>
<dbReference type="KEGG" id="mxe:MYXE_44150"/>
<organism evidence="2 3">
    <name type="scientific">Mycobacterium xenopi</name>
    <dbReference type="NCBI Taxonomy" id="1789"/>
    <lineage>
        <taxon>Bacteria</taxon>
        <taxon>Bacillati</taxon>
        <taxon>Actinomycetota</taxon>
        <taxon>Actinomycetes</taxon>
        <taxon>Mycobacteriales</taxon>
        <taxon>Mycobacteriaceae</taxon>
        <taxon>Mycobacterium</taxon>
    </lineage>
</organism>
<dbReference type="InterPro" id="IPR021414">
    <property type="entry name" value="DUF3054"/>
</dbReference>
<feature type="transmembrane region" description="Helical" evidence="1">
    <location>
        <begin position="59"/>
        <end position="79"/>
    </location>
</feature>
<dbReference type="EMBL" id="AP022314">
    <property type="protein sequence ID" value="BBU24625.1"/>
    <property type="molecule type" value="Genomic_DNA"/>
</dbReference>
<evidence type="ECO:0000313" key="3">
    <source>
        <dbReference type="Proteomes" id="UP000464624"/>
    </source>
</evidence>
<name>A0AAD1M3L2_MYCXE</name>
<evidence type="ECO:0000256" key="1">
    <source>
        <dbReference type="SAM" id="Phobius"/>
    </source>
</evidence>
<keyword evidence="1" id="KW-0472">Membrane</keyword>
<dbReference type="Proteomes" id="UP000464624">
    <property type="component" value="Chromosome"/>
</dbReference>
<feature type="transmembrane region" description="Helical" evidence="1">
    <location>
        <begin position="91"/>
        <end position="114"/>
    </location>
</feature>
<feature type="transmembrane region" description="Helical" evidence="1">
    <location>
        <begin position="31"/>
        <end position="52"/>
    </location>
</feature>
<evidence type="ECO:0008006" key="4">
    <source>
        <dbReference type="Google" id="ProtNLM"/>
    </source>
</evidence>
<keyword evidence="1" id="KW-1133">Transmembrane helix</keyword>
<protein>
    <recommendedName>
        <fullName evidence="4">Transmembrane protein</fullName>
    </recommendedName>
</protein>